<keyword evidence="8" id="KW-0966">Cell projection</keyword>
<keyword evidence="8" id="KW-0282">Flagellum</keyword>
<dbReference type="PRINTS" id="PR00953">
    <property type="entry name" value="TYPE3IMRPROT"/>
</dbReference>
<comment type="subcellular location">
    <subcellularLocation>
        <location evidence="1">Cell membrane</location>
        <topology evidence="1">Multi-pass membrane protein</topology>
    </subcellularLocation>
</comment>
<evidence type="ECO:0000313" key="8">
    <source>
        <dbReference type="EMBL" id="MBE1237047.1"/>
    </source>
</evidence>
<feature type="transmembrane region" description="Helical" evidence="7">
    <location>
        <begin position="39"/>
        <end position="59"/>
    </location>
</feature>
<sequence>MLEHLLTLNVFHFALVLTRISAAMMLLPGFSAEYVSTQIRVFLSLALALVCTPAVSAGLPEVPSTALMVGLLVGMEAIVGLFLGVYGRFLLVVLSFMGHVVGYSSGLMMAQSFDPVTYQQGSLITRYFNQVLVVLMFVTGIHQIMVLGVLNSYTTFPAGAVPDTADTARLFTSLLLSGFRVGLQLASPFMVYAILFQATLGIMARLMPRLNILFIALPAQIMLAFAILITAGAFILRSMIDYLERGFGYLAMP</sequence>
<dbReference type="Proteomes" id="UP000631034">
    <property type="component" value="Unassembled WGS sequence"/>
</dbReference>
<keyword evidence="6 7" id="KW-0472">Membrane</keyword>
<feature type="transmembrane region" description="Helical" evidence="7">
    <location>
        <begin position="130"/>
        <end position="150"/>
    </location>
</feature>
<dbReference type="Pfam" id="PF01311">
    <property type="entry name" value="Bac_export_1"/>
    <property type="match status" value="1"/>
</dbReference>
<gene>
    <name evidence="8" type="ORF">IHV25_05235</name>
</gene>
<comment type="similarity">
    <text evidence="2">Belongs to the FliR/MopE/SpaR family.</text>
</comment>
<feature type="transmembrane region" description="Helical" evidence="7">
    <location>
        <begin position="6"/>
        <end position="27"/>
    </location>
</feature>
<evidence type="ECO:0000256" key="1">
    <source>
        <dbReference type="ARBA" id="ARBA00004651"/>
    </source>
</evidence>
<dbReference type="AlphaFoldDB" id="A0A8J6YWP6"/>
<dbReference type="InterPro" id="IPR002010">
    <property type="entry name" value="T3SS_IM_R"/>
</dbReference>
<feature type="transmembrane region" description="Helical" evidence="7">
    <location>
        <begin position="212"/>
        <end position="236"/>
    </location>
</feature>
<reference evidence="8" key="1">
    <citation type="submission" date="2020-10" db="EMBL/GenBank/DDBJ databases">
        <title>Genome sequence of the unusual species of purple photosynthetic bacteria, Phaeovibrio sulfidiphilus DSM 23193, type strain.</title>
        <authorList>
            <person name="Kyndt J.A."/>
            <person name="Meyer T.E."/>
        </authorList>
    </citation>
    <scope>NUCLEOTIDE SEQUENCE</scope>
    <source>
        <strain evidence="8">DSM 23193</strain>
    </source>
</reference>
<keyword evidence="9" id="KW-1185">Reference proteome</keyword>
<accession>A0A8J6YWP6</accession>
<feature type="transmembrane region" description="Helical" evidence="7">
    <location>
        <begin position="65"/>
        <end position="83"/>
    </location>
</feature>
<evidence type="ECO:0000256" key="2">
    <source>
        <dbReference type="ARBA" id="ARBA00009772"/>
    </source>
</evidence>
<keyword evidence="4 7" id="KW-0812">Transmembrane</keyword>
<proteinExistence type="inferred from homology"/>
<comment type="caution">
    <text evidence="8">The sequence shown here is derived from an EMBL/GenBank/DDBJ whole genome shotgun (WGS) entry which is preliminary data.</text>
</comment>
<evidence type="ECO:0000256" key="7">
    <source>
        <dbReference type="SAM" id="Phobius"/>
    </source>
</evidence>
<organism evidence="8 9">
    <name type="scientific">Phaeovibrio sulfidiphilus</name>
    <dbReference type="NCBI Taxonomy" id="1220600"/>
    <lineage>
        <taxon>Bacteria</taxon>
        <taxon>Pseudomonadati</taxon>
        <taxon>Pseudomonadota</taxon>
        <taxon>Alphaproteobacteria</taxon>
        <taxon>Rhodospirillales</taxon>
        <taxon>Rhodospirillaceae</taxon>
        <taxon>Phaeovibrio</taxon>
    </lineage>
</organism>
<keyword evidence="5 7" id="KW-1133">Transmembrane helix</keyword>
<evidence type="ECO:0000256" key="3">
    <source>
        <dbReference type="ARBA" id="ARBA00022475"/>
    </source>
</evidence>
<dbReference type="PANTHER" id="PTHR30065">
    <property type="entry name" value="FLAGELLAR BIOSYNTHETIC PROTEIN FLIR"/>
    <property type="match status" value="1"/>
</dbReference>
<evidence type="ECO:0000256" key="5">
    <source>
        <dbReference type="ARBA" id="ARBA00022989"/>
    </source>
</evidence>
<feature type="transmembrane region" description="Helical" evidence="7">
    <location>
        <begin position="90"/>
        <end position="110"/>
    </location>
</feature>
<protein>
    <submittedName>
        <fullName evidence="8">Flagellar biosynthetic protein FliR</fullName>
    </submittedName>
</protein>
<dbReference type="RefSeq" id="WP_192534057.1">
    <property type="nucleotide sequence ID" value="NZ_JACZHT010000003.1"/>
</dbReference>
<evidence type="ECO:0000256" key="4">
    <source>
        <dbReference type="ARBA" id="ARBA00022692"/>
    </source>
</evidence>
<name>A0A8J6YWP6_9PROT</name>
<dbReference type="GO" id="GO:0006605">
    <property type="term" value="P:protein targeting"/>
    <property type="evidence" value="ECO:0007669"/>
    <property type="project" value="InterPro"/>
</dbReference>
<keyword evidence="8" id="KW-0969">Cilium</keyword>
<dbReference type="GO" id="GO:0005886">
    <property type="term" value="C:plasma membrane"/>
    <property type="evidence" value="ECO:0007669"/>
    <property type="project" value="UniProtKB-SubCell"/>
</dbReference>
<dbReference type="EMBL" id="JACZHT010000003">
    <property type="protein sequence ID" value="MBE1237047.1"/>
    <property type="molecule type" value="Genomic_DNA"/>
</dbReference>
<dbReference type="PANTHER" id="PTHR30065:SF8">
    <property type="entry name" value="FLAGELLAR BIOSYNTHETIC PROTEIN FLIR"/>
    <property type="match status" value="1"/>
</dbReference>
<evidence type="ECO:0000256" key="6">
    <source>
        <dbReference type="ARBA" id="ARBA00023136"/>
    </source>
</evidence>
<keyword evidence="3" id="KW-1003">Cell membrane</keyword>
<evidence type="ECO:0000313" key="9">
    <source>
        <dbReference type="Proteomes" id="UP000631034"/>
    </source>
</evidence>